<feature type="domain" description="Glycosyltransferase subfamily 4-like N-terminal" evidence="3">
    <location>
        <begin position="34"/>
        <end position="149"/>
    </location>
</feature>
<dbReference type="RefSeq" id="WP_167215943.1">
    <property type="nucleotide sequence ID" value="NZ_CP050063.1"/>
</dbReference>
<dbReference type="Pfam" id="PF13439">
    <property type="entry name" value="Glyco_transf_4"/>
    <property type="match status" value="1"/>
</dbReference>
<dbReference type="EMBL" id="CP050063">
    <property type="protein sequence ID" value="QIP16236.1"/>
    <property type="molecule type" value="Genomic_DNA"/>
</dbReference>
<protein>
    <submittedName>
        <fullName evidence="4">Glycosyltransferase family 4 protein</fullName>
    </submittedName>
</protein>
<dbReference type="PANTHER" id="PTHR46401">
    <property type="entry name" value="GLYCOSYLTRANSFERASE WBBK-RELATED"/>
    <property type="match status" value="1"/>
</dbReference>
<dbReference type="Pfam" id="PF00534">
    <property type="entry name" value="Glycos_transf_1"/>
    <property type="match status" value="1"/>
</dbReference>
<evidence type="ECO:0000256" key="1">
    <source>
        <dbReference type="ARBA" id="ARBA00022679"/>
    </source>
</evidence>
<organism evidence="4 5">
    <name type="scientific">Spirosoma aureum</name>
    <dbReference type="NCBI Taxonomy" id="2692134"/>
    <lineage>
        <taxon>Bacteria</taxon>
        <taxon>Pseudomonadati</taxon>
        <taxon>Bacteroidota</taxon>
        <taxon>Cytophagia</taxon>
        <taxon>Cytophagales</taxon>
        <taxon>Cytophagaceae</taxon>
        <taxon>Spirosoma</taxon>
    </lineage>
</organism>
<dbReference type="AlphaFoldDB" id="A0A6G9AV72"/>
<dbReference type="KEGG" id="spib:G8759_28135"/>
<name>A0A6G9AV72_9BACT</name>
<evidence type="ECO:0000313" key="4">
    <source>
        <dbReference type="EMBL" id="QIP16236.1"/>
    </source>
</evidence>
<dbReference type="GO" id="GO:0009103">
    <property type="term" value="P:lipopolysaccharide biosynthetic process"/>
    <property type="evidence" value="ECO:0007669"/>
    <property type="project" value="TreeGrafter"/>
</dbReference>
<evidence type="ECO:0000259" key="3">
    <source>
        <dbReference type="Pfam" id="PF13439"/>
    </source>
</evidence>
<dbReference type="PANTHER" id="PTHR46401:SF2">
    <property type="entry name" value="GLYCOSYLTRANSFERASE WBBK-RELATED"/>
    <property type="match status" value="1"/>
</dbReference>
<evidence type="ECO:0000259" key="2">
    <source>
        <dbReference type="Pfam" id="PF00534"/>
    </source>
</evidence>
<keyword evidence="5" id="KW-1185">Reference proteome</keyword>
<accession>A0A6G9AV72</accession>
<dbReference type="InterPro" id="IPR001296">
    <property type="entry name" value="Glyco_trans_1"/>
</dbReference>
<dbReference type="SUPFAM" id="SSF53756">
    <property type="entry name" value="UDP-Glycosyltransferase/glycogen phosphorylase"/>
    <property type="match status" value="1"/>
</dbReference>
<dbReference type="GO" id="GO:0016757">
    <property type="term" value="F:glycosyltransferase activity"/>
    <property type="evidence" value="ECO:0007669"/>
    <property type="project" value="InterPro"/>
</dbReference>
<evidence type="ECO:0000313" key="5">
    <source>
        <dbReference type="Proteomes" id="UP000501802"/>
    </source>
</evidence>
<dbReference type="InterPro" id="IPR028098">
    <property type="entry name" value="Glyco_trans_4-like_N"/>
</dbReference>
<keyword evidence="1 4" id="KW-0808">Transferase</keyword>
<dbReference type="Gene3D" id="3.40.50.2000">
    <property type="entry name" value="Glycogen Phosphorylase B"/>
    <property type="match status" value="2"/>
</dbReference>
<proteinExistence type="predicted"/>
<sequence>MTITYLFRSLGTGYSIETLFGVVQQEVGRSLPVSHIRLPHISQGIRSVRKNLRFVIRQRFNGIVHITGDVHYTVLALSPSRTILTIHDCITLEKHRYSPLHYAFFWCFWFYLPVRRAAAVTVVSEKSRRELIHYLGRIAEKAIVVPNAYQPAFTYHPRSFNKEQPTLLQIGTASHKNLLRLMAALDGMACKLIIVGPLPETVTDELIARQIAYENYTDLSQRQILLMYVRCDIVLFVSTYEGFGMPILEANAVGRAVVTSDRSPMRDVAANAAVLVDPTDVAAIQKGIQRVIDDDDYRQELIEDGLRNAANYTADVVAARYLSIYQKIGCKPT</sequence>
<feature type="domain" description="Glycosyl transferase family 1" evidence="2">
    <location>
        <begin position="160"/>
        <end position="305"/>
    </location>
</feature>
<reference evidence="4 5" key="1">
    <citation type="submission" date="2020-03" db="EMBL/GenBank/DDBJ databases">
        <authorList>
            <person name="Kim M.K."/>
        </authorList>
    </citation>
    <scope>NUCLEOTIDE SEQUENCE [LARGE SCALE GENOMIC DNA]</scope>
    <source>
        <strain evidence="4 5">BT328</strain>
    </source>
</reference>
<gene>
    <name evidence="4" type="ORF">G8759_28135</name>
</gene>
<dbReference type="Proteomes" id="UP000501802">
    <property type="component" value="Chromosome"/>
</dbReference>
<dbReference type="CDD" id="cd03809">
    <property type="entry name" value="GT4_MtfB-like"/>
    <property type="match status" value="1"/>
</dbReference>